<dbReference type="RefSeq" id="WP_173715387.1">
    <property type="nucleotide sequence ID" value="NZ_JABTDW010000001.1"/>
</dbReference>
<evidence type="ECO:0000313" key="2">
    <source>
        <dbReference type="Proteomes" id="UP000822184"/>
    </source>
</evidence>
<dbReference type="Proteomes" id="UP000822184">
    <property type="component" value="Unassembled WGS sequence"/>
</dbReference>
<dbReference type="AlphaFoldDB" id="A0AAE5H9E8"/>
<protein>
    <submittedName>
        <fullName evidence="1">Uncharacterized protein</fullName>
    </submittedName>
</protein>
<accession>A0AAE5H9E8</accession>
<organism evidence="1 2">
    <name type="scientific">Clostridium beijerinckii</name>
    <name type="common">Clostridium MP</name>
    <dbReference type="NCBI Taxonomy" id="1520"/>
    <lineage>
        <taxon>Bacteria</taxon>
        <taxon>Bacillati</taxon>
        <taxon>Bacillota</taxon>
        <taxon>Clostridia</taxon>
        <taxon>Eubacteriales</taxon>
        <taxon>Clostridiaceae</taxon>
        <taxon>Clostridium</taxon>
    </lineage>
</organism>
<reference evidence="1" key="1">
    <citation type="submission" date="2020-06" db="EMBL/GenBank/DDBJ databases">
        <title>Genomic insights into acetone-butanol-ethanol (ABE) fermentation by sequencing solventogenic clostridia strains.</title>
        <authorList>
            <person name="Brown S."/>
        </authorList>
    </citation>
    <scope>NUCLEOTIDE SEQUENCE</scope>
    <source>
        <strain evidence="1">DJ123</strain>
    </source>
</reference>
<gene>
    <name evidence="1" type="ORF">BCD95_005679</name>
</gene>
<comment type="caution">
    <text evidence="1">The sequence shown here is derived from an EMBL/GenBank/DDBJ whole genome shotgun (WGS) entry which is preliminary data.</text>
</comment>
<name>A0AAE5H9E8_CLOBE</name>
<dbReference type="EMBL" id="JABTDW010000001">
    <property type="protein sequence ID" value="NSB17420.1"/>
    <property type="molecule type" value="Genomic_DNA"/>
</dbReference>
<evidence type="ECO:0000313" key="1">
    <source>
        <dbReference type="EMBL" id="NSB17420.1"/>
    </source>
</evidence>
<sequence>MENTRRLDFSKLNFSEKVVTTKEALRDVLPFNLDKDTNMIVTGINKK</sequence>
<proteinExistence type="predicted"/>